<evidence type="ECO:0008006" key="3">
    <source>
        <dbReference type="Google" id="ProtNLM"/>
    </source>
</evidence>
<dbReference type="SUPFAM" id="SSF53335">
    <property type="entry name" value="S-adenosyl-L-methionine-dependent methyltransferases"/>
    <property type="match status" value="1"/>
</dbReference>
<protein>
    <recommendedName>
        <fullName evidence="3">Class I SAM-dependent methyltransferase</fullName>
    </recommendedName>
</protein>
<evidence type="ECO:0000313" key="1">
    <source>
        <dbReference type="EMBL" id="EXI81597.1"/>
    </source>
</evidence>
<organism evidence="1 2">
    <name type="scientific">Candidatus Accumulibacter appositus</name>
    <dbReference type="NCBI Taxonomy" id="1454003"/>
    <lineage>
        <taxon>Bacteria</taxon>
        <taxon>Pseudomonadati</taxon>
        <taxon>Pseudomonadota</taxon>
        <taxon>Betaproteobacteria</taxon>
        <taxon>Candidatus Accumulibacter</taxon>
    </lineage>
</organism>
<evidence type="ECO:0000313" key="2">
    <source>
        <dbReference type="Proteomes" id="UP000021816"/>
    </source>
</evidence>
<comment type="caution">
    <text evidence="1">The sequence shown here is derived from an EMBL/GenBank/DDBJ whole genome shotgun (WGS) entry which is preliminary data.</text>
</comment>
<dbReference type="EMBL" id="JEMX01000021">
    <property type="protein sequence ID" value="EXI81597.1"/>
    <property type="molecule type" value="Genomic_DNA"/>
</dbReference>
<dbReference type="InterPro" id="IPR029063">
    <property type="entry name" value="SAM-dependent_MTases_sf"/>
</dbReference>
<dbReference type="Proteomes" id="UP000021816">
    <property type="component" value="Unassembled WGS sequence"/>
</dbReference>
<dbReference type="AlphaFoldDB" id="A0A011PX45"/>
<accession>A0A011PX45</accession>
<reference evidence="1 2" key="1">
    <citation type="submission" date="2014-02" db="EMBL/GenBank/DDBJ databases">
        <title>Expanding our view of genomic diversity in Candidatus Accumulibacter clades.</title>
        <authorList>
            <person name="Skennerton C.T."/>
            <person name="Barr J.J."/>
            <person name="Slater F.R."/>
            <person name="Bond P.L."/>
            <person name="Tyson G.W."/>
        </authorList>
    </citation>
    <scope>NUCLEOTIDE SEQUENCE [LARGE SCALE GENOMIC DNA]</scope>
    <source>
        <strain evidence="2">BA-92</strain>
    </source>
</reference>
<proteinExistence type="predicted"/>
<sequence>MSSSPDSNWDAYYGNADFTTPEFIDNALWDAYSAVIKKHIDGNQTGLVIVELGGANSCFYQRFKKEFSIGEYHIIDSNRMGHALFPYKQDNGVHLYELDLLHAKLESLNISADIVFSGGLIEHFSPDDTKQVIECHFELARPGGLVLMSFPTPTWIYWAFRHFLEKIGKFPPLFERPLREEEVLKTANRLGSTLESFKIWRTILTQLVTLTRKA</sequence>
<dbReference type="Gene3D" id="3.40.50.150">
    <property type="entry name" value="Vaccinia Virus protein VP39"/>
    <property type="match status" value="1"/>
</dbReference>
<name>A0A011PX45_9PROT</name>
<gene>
    <name evidence="1" type="ORF">AW10_01134</name>
</gene>
<dbReference type="CDD" id="cd02440">
    <property type="entry name" value="AdoMet_MTases"/>
    <property type="match status" value="1"/>
</dbReference>